<dbReference type="PANTHER" id="PTHR31272:SF9">
    <property type="entry name" value="BLL1027 PROTEIN"/>
    <property type="match status" value="1"/>
</dbReference>
<protein>
    <submittedName>
        <fullName evidence="3">Uncharacterized protein</fullName>
    </submittedName>
</protein>
<evidence type="ECO:0000313" key="4">
    <source>
        <dbReference type="Proteomes" id="UP000177199"/>
    </source>
</evidence>
<feature type="transmembrane region" description="Helical" evidence="1">
    <location>
        <begin position="137"/>
        <end position="163"/>
    </location>
</feature>
<keyword evidence="1" id="KW-0812">Transmembrane</keyword>
<evidence type="ECO:0000256" key="1">
    <source>
        <dbReference type="SAM" id="Phobius"/>
    </source>
</evidence>
<feature type="transmembrane region" description="Helical" evidence="1">
    <location>
        <begin position="296"/>
        <end position="316"/>
    </location>
</feature>
<keyword evidence="1" id="KW-1133">Transmembrane helix</keyword>
<gene>
    <name evidence="3" type="ORF">A3F29_00905</name>
</gene>
<feature type="transmembrane region" description="Helical" evidence="1">
    <location>
        <begin position="175"/>
        <end position="198"/>
    </location>
</feature>
<accession>A0A1F7HJB7</accession>
<dbReference type="PANTHER" id="PTHR31272">
    <property type="entry name" value="CYTOCHROME C-TYPE BIOGENESIS PROTEIN HI_1454-RELATED"/>
    <property type="match status" value="1"/>
</dbReference>
<organism evidence="3 4">
    <name type="scientific">Candidatus Roizmanbacteria bacterium RIFCSPHIGHO2_12_FULL_33_9</name>
    <dbReference type="NCBI Taxonomy" id="1802045"/>
    <lineage>
        <taxon>Bacteria</taxon>
        <taxon>Candidatus Roizmaniibacteriota</taxon>
    </lineage>
</organism>
<dbReference type="Gene3D" id="3.40.30.10">
    <property type="entry name" value="Glutaredoxin"/>
    <property type="match status" value="1"/>
</dbReference>
<evidence type="ECO:0000256" key="2">
    <source>
        <dbReference type="SAM" id="SignalP"/>
    </source>
</evidence>
<dbReference type="AlphaFoldDB" id="A0A1F7HJB7"/>
<keyword evidence="2" id="KW-0732">Signal</keyword>
<sequence>MFFKKLFITLSVLLVLLFITSLAKAENSQNIYFFYGLGCPHCQIVENYFQENDLYSKYSIEKKEIYFNRENAVLYNKILDQLNYSQSNRGVPTVVIGDKVIVGDKPIIDNFIIEADKNLKASAGISKEESKPKNLNLTVFAVVGASIVDAINPCAFAVLIILMSTILVIGNSKRALLAGIAFSTSIFISYFLMGLGLYKAFEIGGFSTGLFKFLGWIAIILGLLNLKDYFWYGKGFLMEVPISWRPKMKALLKSVTSPIGAFFVGFLVSLFLLPCTSGPYIVILGMLAEKVNQAKAIGYLFLYNIIFILPMLLITFAVYKGFDPNKAEEIRQKRLKVLHLIAGIILIAMGIIILLGWI</sequence>
<comment type="caution">
    <text evidence="3">The sequence shown here is derived from an EMBL/GenBank/DDBJ whole genome shotgun (WGS) entry which is preliminary data.</text>
</comment>
<keyword evidence="1" id="KW-0472">Membrane</keyword>
<dbReference type="EMBL" id="MFZV01000011">
    <property type="protein sequence ID" value="OGK31308.1"/>
    <property type="molecule type" value="Genomic_DNA"/>
</dbReference>
<evidence type="ECO:0000313" key="3">
    <source>
        <dbReference type="EMBL" id="OGK31308.1"/>
    </source>
</evidence>
<feature type="transmembrane region" description="Helical" evidence="1">
    <location>
        <begin position="337"/>
        <end position="357"/>
    </location>
</feature>
<feature type="transmembrane region" description="Helical" evidence="1">
    <location>
        <begin position="251"/>
        <end position="273"/>
    </location>
</feature>
<feature type="chain" id="PRO_5009529274" evidence="2">
    <location>
        <begin position="26"/>
        <end position="358"/>
    </location>
</feature>
<dbReference type="SUPFAM" id="SSF52833">
    <property type="entry name" value="Thioredoxin-like"/>
    <property type="match status" value="1"/>
</dbReference>
<name>A0A1F7HJB7_9BACT</name>
<feature type="transmembrane region" description="Helical" evidence="1">
    <location>
        <begin position="210"/>
        <end position="230"/>
    </location>
</feature>
<dbReference type="InterPro" id="IPR036249">
    <property type="entry name" value="Thioredoxin-like_sf"/>
</dbReference>
<dbReference type="Proteomes" id="UP000177199">
    <property type="component" value="Unassembled WGS sequence"/>
</dbReference>
<proteinExistence type="predicted"/>
<feature type="signal peptide" evidence="2">
    <location>
        <begin position="1"/>
        <end position="25"/>
    </location>
</feature>
<reference evidence="3 4" key="1">
    <citation type="journal article" date="2016" name="Nat. Commun.">
        <title>Thousands of microbial genomes shed light on interconnected biogeochemical processes in an aquifer system.</title>
        <authorList>
            <person name="Anantharaman K."/>
            <person name="Brown C.T."/>
            <person name="Hug L.A."/>
            <person name="Sharon I."/>
            <person name="Castelle C.J."/>
            <person name="Probst A.J."/>
            <person name="Thomas B.C."/>
            <person name="Singh A."/>
            <person name="Wilkins M.J."/>
            <person name="Karaoz U."/>
            <person name="Brodie E.L."/>
            <person name="Williams K.H."/>
            <person name="Hubbard S.S."/>
            <person name="Banfield J.F."/>
        </authorList>
    </citation>
    <scope>NUCLEOTIDE SEQUENCE [LARGE SCALE GENOMIC DNA]</scope>
</reference>
<dbReference type="InterPro" id="IPR051790">
    <property type="entry name" value="Cytochrome_c-biogenesis_DsbD"/>
</dbReference>